<dbReference type="FunFam" id="3.30.420.40:FF:000007">
    <property type="entry name" value="Glycerol kinase"/>
    <property type="match status" value="1"/>
</dbReference>
<evidence type="ECO:0000256" key="5">
    <source>
        <dbReference type="ARBA" id="ARBA00022741"/>
    </source>
</evidence>
<dbReference type="PANTHER" id="PTHR10196:SF78">
    <property type="entry name" value="GLYCEROL KINASE"/>
    <property type="match status" value="1"/>
</dbReference>
<reference evidence="13 14" key="1">
    <citation type="journal article" date="2014" name="Antonie Van Leeuwenhoek">
        <title>Hyphomonas beringensis sp. nov. and Hyphomonas chukchiensis sp. nov., isolated from surface seawater of the Bering Sea and Chukchi Sea.</title>
        <authorList>
            <person name="Li C."/>
            <person name="Lai Q."/>
            <person name="Li G."/>
            <person name="Dong C."/>
            <person name="Wang J."/>
            <person name="Liao Y."/>
            <person name="Shao Z."/>
        </authorList>
    </citation>
    <scope>NUCLEOTIDE SEQUENCE [LARGE SCALE GENOMIC DNA]</scope>
    <source>
        <strain evidence="13 14">SCH89</strain>
    </source>
</reference>
<evidence type="ECO:0000256" key="8">
    <source>
        <dbReference type="ARBA" id="ARBA00022840"/>
    </source>
</evidence>
<dbReference type="Pfam" id="PF02782">
    <property type="entry name" value="FGGY_C"/>
    <property type="match status" value="1"/>
</dbReference>
<dbReference type="NCBIfam" id="TIGR01311">
    <property type="entry name" value="glycerol_kin"/>
    <property type="match status" value="1"/>
</dbReference>
<dbReference type="GO" id="GO:0019563">
    <property type="term" value="P:glycerol catabolic process"/>
    <property type="evidence" value="ECO:0007669"/>
    <property type="project" value="TreeGrafter"/>
</dbReference>
<sequence>MATQDRLLVIDEGTTSTRAIVFDRGFAQVALAQQDLTLAYPEDGWVQQDGEEIWERTLAVCREAIEAAGGIGQIAGIGITNQRETTLVWDRATGKPIAPAIVWQDRRTARVCETMKAEGHEAAVQAETGLLLDPYFSATKIGWILDSVDGARERAEAGELAFGTVESFLIWKLTGGQVHASDVTNASRTLLYSLGLGGDGGWSEAMAALFKVPMGILPEVKPNAADFGMSNESLFGAALPILSAAGDQQSALVGQGCLAPGMAKITYGTGAFLVANTGAERPDSQNRLLGTVGYELPGGGAMALEGSIFNAGTVVKWLRDDLGLIDSAEESESVASGLKTNGGVFIVPAFTGLGAPHWNADVRGTISGLTRATTAAHLVRAGLESAAYQTLDLLEAFEADGAGIRELRVDGGMVANDWLMQFLADICNRPVLRPDYREMTALGAAALAAMQLGWLAPKEWQERPVQGIRFEPKMADAERNTLIKGWNDAMRRTLA</sequence>
<keyword evidence="7" id="KW-0319">Glycerol metabolism</keyword>
<dbReference type="InterPro" id="IPR005999">
    <property type="entry name" value="Glycerol_kin"/>
</dbReference>
<name>A0A059G7Y1_9PROT</name>
<keyword evidence="6 13" id="KW-0418">Kinase</keyword>
<comment type="pathway">
    <text evidence="1">Polyol metabolism; glycerol degradation via glycerol kinase pathway; sn-glycerol 3-phosphate from glycerol: step 1/1.</text>
</comment>
<dbReference type="GO" id="GO:0006072">
    <property type="term" value="P:glycerol-3-phosphate metabolic process"/>
    <property type="evidence" value="ECO:0007669"/>
    <property type="project" value="InterPro"/>
</dbReference>
<dbReference type="NCBIfam" id="NF000756">
    <property type="entry name" value="PRK00047.1"/>
    <property type="match status" value="1"/>
</dbReference>
<dbReference type="AlphaFoldDB" id="A0A059G7Y1"/>
<dbReference type="InterPro" id="IPR043129">
    <property type="entry name" value="ATPase_NBD"/>
</dbReference>
<dbReference type="CDD" id="cd07786">
    <property type="entry name" value="FGGY_EcGK_like"/>
    <property type="match status" value="1"/>
</dbReference>
<keyword evidence="4" id="KW-0808">Transferase</keyword>
<dbReference type="EC" id="2.7.1.30" evidence="3"/>
<evidence type="ECO:0000313" key="13">
    <source>
        <dbReference type="EMBL" id="KDA02896.1"/>
    </source>
</evidence>
<keyword evidence="5" id="KW-0547">Nucleotide-binding</keyword>
<accession>A0A059G7Y1</accession>
<feature type="domain" description="Carbohydrate kinase FGGY N-terminal" evidence="11">
    <location>
        <begin position="8"/>
        <end position="254"/>
    </location>
</feature>
<dbReference type="RefSeq" id="WP_035537365.1">
    <property type="nucleotide sequence ID" value="NZ_ARYL01000010.1"/>
</dbReference>
<proteinExistence type="inferred from homology"/>
<dbReference type="InterPro" id="IPR000577">
    <property type="entry name" value="Carb_kinase_FGGY"/>
</dbReference>
<comment type="catalytic activity">
    <reaction evidence="10">
        <text>glycerol + ATP = sn-glycerol 3-phosphate + ADP + H(+)</text>
        <dbReference type="Rhea" id="RHEA:21644"/>
        <dbReference type="ChEBI" id="CHEBI:15378"/>
        <dbReference type="ChEBI" id="CHEBI:17754"/>
        <dbReference type="ChEBI" id="CHEBI:30616"/>
        <dbReference type="ChEBI" id="CHEBI:57597"/>
        <dbReference type="ChEBI" id="CHEBI:456216"/>
        <dbReference type="EC" id="2.7.1.30"/>
    </reaction>
</comment>
<evidence type="ECO:0000256" key="7">
    <source>
        <dbReference type="ARBA" id="ARBA00022798"/>
    </source>
</evidence>
<comment type="similarity">
    <text evidence="2">Belongs to the FGGY kinase family.</text>
</comment>
<dbReference type="InterPro" id="IPR018484">
    <property type="entry name" value="FGGY_N"/>
</dbReference>
<dbReference type="GO" id="GO:0004370">
    <property type="term" value="F:glycerol kinase activity"/>
    <property type="evidence" value="ECO:0007669"/>
    <property type="project" value="UniProtKB-EC"/>
</dbReference>
<comment type="caution">
    <text evidence="13">The sequence shown here is derived from an EMBL/GenBank/DDBJ whole genome shotgun (WGS) entry which is preliminary data.</text>
</comment>
<evidence type="ECO:0000259" key="11">
    <source>
        <dbReference type="Pfam" id="PF00370"/>
    </source>
</evidence>
<dbReference type="GO" id="GO:0005524">
    <property type="term" value="F:ATP binding"/>
    <property type="evidence" value="ECO:0007669"/>
    <property type="project" value="UniProtKB-KW"/>
</dbReference>
<evidence type="ECO:0000256" key="1">
    <source>
        <dbReference type="ARBA" id="ARBA00005190"/>
    </source>
</evidence>
<dbReference type="GO" id="GO:0005829">
    <property type="term" value="C:cytosol"/>
    <property type="evidence" value="ECO:0007669"/>
    <property type="project" value="TreeGrafter"/>
</dbReference>
<dbReference type="Gene3D" id="3.30.420.40">
    <property type="match status" value="2"/>
</dbReference>
<evidence type="ECO:0000256" key="4">
    <source>
        <dbReference type="ARBA" id="ARBA00022679"/>
    </source>
</evidence>
<dbReference type="STRING" id="1280953.HOC_08122"/>
<evidence type="ECO:0000313" key="14">
    <source>
        <dbReference type="Proteomes" id="UP000024942"/>
    </source>
</evidence>
<evidence type="ECO:0000259" key="12">
    <source>
        <dbReference type="Pfam" id="PF02782"/>
    </source>
</evidence>
<dbReference type="Pfam" id="PF00370">
    <property type="entry name" value="FGGY_N"/>
    <property type="match status" value="1"/>
</dbReference>
<evidence type="ECO:0000256" key="6">
    <source>
        <dbReference type="ARBA" id="ARBA00022777"/>
    </source>
</evidence>
<dbReference type="InterPro" id="IPR018485">
    <property type="entry name" value="FGGY_C"/>
</dbReference>
<feature type="domain" description="Carbohydrate kinase FGGY C-terminal" evidence="12">
    <location>
        <begin position="263"/>
        <end position="451"/>
    </location>
</feature>
<dbReference type="PATRIC" id="fig|1280953.3.peg.1639"/>
<organism evidence="13 14">
    <name type="scientific">Hyphomonas oceanitis SCH89</name>
    <dbReference type="NCBI Taxonomy" id="1280953"/>
    <lineage>
        <taxon>Bacteria</taxon>
        <taxon>Pseudomonadati</taxon>
        <taxon>Pseudomonadota</taxon>
        <taxon>Alphaproteobacteria</taxon>
        <taxon>Hyphomonadales</taxon>
        <taxon>Hyphomonadaceae</taxon>
        <taxon>Hyphomonas</taxon>
    </lineage>
</organism>
<dbReference type="EMBL" id="ARYL01000010">
    <property type="protein sequence ID" value="KDA02896.1"/>
    <property type="molecule type" value="Genomic_DNA"/>
</dbReference>
<keyword evidence="8" id="KW-0067">ATP-binding</keyword>
<protein>
    <recommendedName>
        <fullName evidence="3">glycerol kinase</fullName>
        <ecNumber evidence="3">2.7.1.30</ecNumber>
    </recommendedName>
    <alternativeName>
        <fullName evidence="9">ATP:glycerol 3-phosphotransferase</fullName>
    </alternativeName>
</protein>
<evidence type="ECO:0000256" key="2">
    <source>
        <dbReference type="ARBA" id="ARBA00009156"/>
    </source>
</evidence>
<gene>
    <name evidence="13" type="ORF">HOC_08122</name>
</gene>
<dbReference type="eggNOG" id="COG0554">
    <property type="taxonomic scope" value="Bacteria"/>
</dbReference>
<dbReference type="PANTHER" id="PTHR10196">
    <property type="entry name" value="SUGAR KINASE"/>
    <property type="match status" value="1"/>
</dbReference>
<evidence type="ECO:0000256" key="10">
    <source>
        <dbReference type="ARBA" id="ARBA00052101"/>
    </source>
</evidence>
<dbReference type="FunFam" id="3.30.420.40:FF:000008">
    <property type="entry name" value="Glycerol kinase"/>
    <property type="match status" value="1"/>
</dbReference>
<evidence type="ECO:0000256" key="3">
    <source>
        <dbReference type="ARBA" id="ARBA00012099"/>
    </source>
</evidence>
<keyword evidence="14" id="KW-1185">Reference proteome</keyword>
<dbReference type="Proteomes" id="UP000024942">
    <property type="component" value="Unassembled WGS sequence"/>
</dbReference>
<evidence type="ECO:0000256" key="9">
    <source>
        <dbReference type="ARBA" id="ARBA00043149"/>
    </source>
</evidence>
<dbReference type="PIRSF" id="PIRSF000538">
    <property type="entry name" value="GlpK"/>
    <property type="match status" value="1"/>
</dbReference>
<dbReference type="OrthoDB" id="9805576at2"/>
<dbReference type="SUPFAM" id="SSF53067">
    <property type="entry name" value="Actin-like ATPase domain"/>
    <property type="match status" value="2"/>
</dbReference>